<organism evidence="1">
    <name type="scientific">marine sediment metagenome</name>
    <dbReference type="NCBI Taxonomy" id="412755"/>
    <lineage>
        <taxon>unclassified sequences</taxon>
        <taxon>metagenomes</taxon>
        <taxon>ecological metagenomes</taxon>
    </lineage>
</organism>
<gene>
    <name evidence="1" type="ORF">LCGC14_1122380</name>
</gene>
<accession>A0A0F9PLS0</accession>
<comment type="caution">
    <text evidence="1">The sequence shown here is derived from an EMBL/GenBank/DDBJ whole genome shotgun (WGS) entry which is preliminary data.</text>
</comment>
<protein>
    <submittedName>
        <fullName evidence="1">Uncharacterized protein</fullName>
    </submittedName>
</protein>
<dbReference type="EMBL" id="LAZR01005199">
    <property type="protein sequence ID" value="KKN01971.1"/>
    <property type="molecule type" value="Genomic_DNA"/>
</dbReference>
<name>A0A0F9PLS0_9ZZZZ</name>
<evidence type="ECO:0000313" key="1">
    <source>
        <dbReference type="EMBL" id="KKN01971.1"/>
    </source>
</evidence>
<proteinExistence type="predicted"/>
<dbReference type="AlphaFoldDB" id="A0A0F9PLS0"/>
<sequence>MSRLLDKTDKDKYISDGIPKNKLKQFIKDLPKEIKKILILEKNQKKFAFYDLFDLLKFIYIVRNVRDYGVLIQDCINFSNGTDLVEVLISLNLIEKVSTSISFRKFTILGVTELGNIIGSILVDLYLNNLKFKYLIKGYNRFLLFYIINRKTPDNNKLCELYGYYDFKEPTIINYYIDILFESLNDEVLRDITFWSKSFYKEMRDLFLFLNKNGLCYKASRYVSSRNGELRLSYSMIPGEFIQFLINHKNKLRIAYYDKKLLEVKQFLANSRSFINYFKKYDTEINLLRINKEIENLIIHQIQELKQKKIIEINSIFNKTYNIYENPFNIKKQGEFDKFFHEKEELILIKANSMIQSLIDTEKKLKKSFQEFPLEKKLKKLKIKKEKESKTKYISIEEKRIFSLAEKLQNFSLPDVIRATDLTPEYILKVLDNLTKLGILKYFKDYLKGDRWFIIN</sequence>
<reference evidence="1" key="1">
    <citation type="journal article" date="2015" name="Nature">
        <title>Complex archaea that bridge the gap between prokaryotes and eukaryotes.</title>
        <authorList>
            <person name="Spang A."/>
            <person name="Saw J.H."/>
            <person name="Jorgensen S.L."/>
            <person name="Zaremba-Niedzwiedzka K."/>
            <person name="Martijn J."/>
            <person name="Lind A.E."/>
            <person name="van Eijk R."/>
            <person name="Schleper C."/>
            <person name="Guy L."/>
            <person name="Ettema T.J."/>
        </authorList>
    </citation>
    <scope>NUCLEOTIDE SEQUENCE</scope>
</reference>